<feature type="compositionally biased region" description="Low complexity" evidence="1">
    <location>
        <begin position="249"/>
        <end position="262"/>
    </location>
</feature>
<dbReference type="PANTHER" id="PTHR15615:SF10">
    <property type="entry name" value="PHO85 CYCLIN-2-RELATED"/>
    <property type="match status" value="1"/>
</dbReference>
<dbReference type="GO" id="GO:0005634">
    <property type="term" value="C:nucleus"/>
    <property type="evidence" value="ECO:0007669"/>
    <property type="project" value="TreeGrafter"/>
</dbReference>
<evidence type="ECO:0000313" key="3">
    <source>
        <dbReference type="Proteomes" id="UP001176059"/>
    </source>
</evidence>
<dbReference type="AlphaFoldDB" id="A0AA38J948"/>
<evidence type="ECO:0000256" key="1">
    <source>
        <dbReference type="SAM" id="MobiDB-lite"/>
    </source>
</evidence>
<dbReference type="GO" id="GO:0000307">
    <property type="term" value="C:cyclin-dependent protein kinase holoenzyme complex"/>
    <property type="evidence" value="ECO:0007669"/>
    <property type="project" value="TreeGrafter"/>
</dbReference>
<organism evidence="2 3">
    <name type="scientific">Lentinula guzmanii</name>
    <dbReference type="NCBI Taxonomy" id="2804957"/>
    <lineage>
        <taxon>Eukaryota</taxon>
        <taxon>Fungi</taxon>
        <taxon>Dikarya</taxon>
        <taxon>Basidiomycota</taxon>
        <taxon>Agaricomycotina</taxon>
        <taxon>Agaricomycetes</taxon>
        <taxon>Agaricomycetidae</taxon>
        <taxon>Agaricales</taxon>
        <taxon>Marasmiineae</taxon>
        <taxon>Omphalotaceae</taxon>
        <taxon>Lentinula</taxon>
    </lineage>
</organism>
<reference evidence="2" key="2">
    <citation type="journal article" date="2023" name="Proc. Natl. Acad. Sci. U.S.A.">
        <title>A global phylogenomic analysis of the shiitake genus Lentinula.</title>
        <authorList>
            <person name="Sierra-Patev S."/>
            <person name="Min B."/>
            <person name="Naranjo-Ortiz M."/>
            <person name="Looney B."/>
            <person name="Konkel Z."/>
            <person name="Slot J.C."/>
            <person name="Sakamoto Y."/>
            <person name="Steenwyk J.L."/>
            <person name="Rokas A."/>
            <person name="Carro J."/>
            <person name="Camarero S."/>
            <person name="Ferreira P."/>
            <person name="Molpeceres G."/>
            <person name="Ruiz-Duenas F.J."/>
            <person name="Serrano A."/>
            <person name="Henrissat B."/>
            <person name="Drula E."/>
            <person name="Hughes K.W."/>
            <person name="Mata J.L."/>
            <person name="Ishikawa N.K."/>
            <person name="Vargas-Isla R."/>
            <person name="Ushijima S."/>
            <person name="Smith C.A."/>
            <person name="Donoghue J."/>
            <person name="Ahrendt S."/>
            <person name="Andreopoulos W."/>
            <person name="He G."/>
            <person name="LaButti K."/>
            <person name="Lipzen A."/>
            <person name="Ng V."/>
            <person name="Riley R."/>
            <person name="Sandor L."/>
            <person name="Barry K."/>
            <person name="Martinez A.T."/>
            <person name="Xiao Y."/>
            <person name="Gibbons J.G."/>
            <person name="Terashima K."/>
            <person name="Grigoriev I.V."/>
            <person name="Hibbett D."/>
        </authorList>
    </citation>
    <scope>NUCLEOTIDE SEQUENCE</scope>
    <source>
        <strain evidence="2">ET3784</strain>
    </source>
</reference>
<feature type="region of interest" description="Disordered" evidence="1">
    <location>
        <begin position="225"/>
        <end position="268"/>
    </location>
</feature>
<sequence>MFSRNSHLVSSMHSPSLIQIVDVKPSQQIYNYVVDCVADAIDLILGQQPIISHRKREARRIQELNDFTAFVSIVLIRAQVTTPVILSLLVYIDEIKANPQKLRAVLRNKFAIYERIFLGALILASKYLDDDAMQKNTEWAACIPYFGAEDISLVEDDFLAALQWNLTIREQDIWGHFAGILGVYAPPRSTCDRSPHDNSPVELLSPLDVLCRSLESELTYSVSHTDCSNSPGSDHTTMTAVPDDCPGFESSSPSSSESSSSPRTPANVPTAIVIDPKAHLRSKSDALKSYPIPSASTSTLISNTSGQIPACQTTTNPSLHLRIRKWMKYMNDNIHSRQHHDTQKTLMKV</sequence>
<evidence type="ECO:0008006" key="4">
    <source>
        <dbReference type="Google" id="ProtNLM"/>
    </source>
</evidence>
<gene>
    <name evidence="2" type="ORF">DFJ43DRAFT_478172</name>
</gene>
<feature type="compositionally biased region" description="Polar residues" evidence="1">
    <location>
        <begin position="225"/>
        <end position="239"/>
    </location>
</feature>
<protein>
    <recommendedName>
        <fullName evidence="4">Cyclin N-terminal domain-containing protein</fullName>
    </recommendedName>
</protein>
<dbReference type="InterPro" id="IPR013922">
    <property type="entry name" value="Cyclin_PHO80-like"/>
</dbReference>
<proteinExistence type="predicted"/>
<comment type="caution">
    <text evidence="2">The sequence shown here is derived from an EMBL/GenBank/DDBJ whole genome shotgun (WGS) entry which is preliminary data.</text>
</comment>
<dbReference type="PANTHER" id="PTHR15615">
    <property type="match status" value="1"/>
</dbReference>
<accession>A0AA38J948</accession>
<dbReference type="EMBL" id="JANVFO010000036">
    <property type="protein sequence ID" value="KAJ3730016.1"/>
    <property type="molecule type" value="Genomic_DNA"/>
</dbReference>
<dbReference type="GO" id="GO:0019901">
    <property type="term" value="F:protein kinase binding"/>
    <property type="evidence" value="ECO:0007669"/>
    <property type="project" value="InterPro"/>
</dbReference>
<dbReference type="GO" id="GO:0016538">
    <property type="term" value="F:cyclin-dependent protein serine/threonine kinase regulator activity"/>
    <property type="evidence" value="ECO:0007669"/>
    <property type="project" value="TreeGrafter"/>
</dbReference>
<name>A0AA38J948_9AGAR</name>
<evidence type="ECO:0000313" key="2">
    <source>
        <dbReference type="EMBL" id="KAJ3730016.1"/>
    </source>
</evidence>
<dbReference type="CDD" id="cd20557">
    <property type="entry name" value="CYCLIN_ScPCL1-like"/>
    <property type="match status" value="1"/>
</dbReference>
<dbReference type="Proteomes" id="UP001176059">
    <property type="component" value="Unassembled WGS sequence"/>
</dbReference>
<dbReference type="Gene3D" id="1.10.472.10">
    <property type="entry name" value="Cyclin-like"/>
    <property type="match status" value="1"/>
</dbReference>
<reference evidence="2" key="1">
    <citation type="submission" date="2022-08" db="EMBL/GenBank/DDBJ databases">
        <authorList>
            <consortium name="DOE Joint Genome Institute"/>
            <person name="Min B."/>
            <person name="Sierra-Patev S."/>
            <person name="Naranjo-Ortiz M."/>
            <person name="Looney B."/>
            <person name="Konkel Z."/>
            <person name="Slot J.C."/>
            <person name="Sakamoto Y."/>
            <person name="Steenwyk J.L."/>
            <person name="Rokas A."/>
            <person name="Carro J."/>
            <person name="Camarero S."/>
            <person name="Ferreira P."/>
            <person name="Molpeceres G."/>
            <person name="Ruiz-duenas F.J."/>
            <person name="Serrano A."/>
            <person name="Henrissat B."/>
            <person name="Drula E."/>
            <person name="Hughes K.W."/>
            <person name="Mata J.L."/>
            <person name="Ishikawa N.K."/>
            <person name="Vargas-Isla R."/>
            <person name="Ushijima S."/>
            <person name="Smith C.A."/>
            <person name="Ahrendt S."/>
            <person name="Andreopoulos W."/>
            <person name="He G."/>
            <person name="LaButti K."/>
            <person name="Lipzen A."/>
            <person name="Ng V."/>
            <person name="Riley R."/>
            <person name="Sandor L."/>
            <person name="Barry K."/>
            <person name="Martinez A.T."/>
            <person name="Xiao Y."/>
            <person name="Gibbons J.G."/>
            <person name="Terashima K."/>
            <person name="Hibbett D.S."/>
            <person name="Grigoriev I.V."/>
        </authorList>
    </citation>
    <scope>NUCLEOTIDE SEQUENCE</scope>
    <source>
        <strain evidence="2">ET3784</strain>
    </source>
</reference>
<keyword evidence="3" id="KW-1185">Reference proteome</keyword>